<gene>
    <name evidence="2" type="ORF">F5050DRAFT_1802587</name>
</gene>
<keyword evidence="3" id="KW-1185">Reference proteome</keyword>
<protein>
    <submittedName>
        <fullName evidence="2">Uncharacterized protein</fullName>
    </submittedName>
</protein>
<dbReference type="InterPro" id="IPR041078">
    <property type="entry name" value="Plavaka"/>
</dbReference>
<dbReference type="Proteomes" id="UP001163828">
    <property type="component" value="Unassembled WGS sequence"/>
</dbReference>
<evidence type="ECO:0000256" key="1">
    <source>
        <dbReference type="SAM" id="MobiDB-lite"/>
    </source>
</evidence>
<evidence type="ECO:0000313" key="3">
    <source>
        <dbReference type="Proteomes" id="UP001163828"/>
    </source>
</evidence>
<sequence>MLLTGWQNNGNATKSNGELDSLARIIQHPDFRPEELKGYNAQTANAKVTKADKDLAYNHLKDLFIETSVEIEVPSGDASIPPCKFCIPQLLYQNLLSVIQTAFTSSQSSKFHFSPFCLFQKTGPGKDEYQRIQTDVYNSDMFLKEHDSIRRAPTDDRSCKCEKVVAALMFWSDATHLANFGTAKLWPIYMLFGNLSKYIHASPNSGAVHHFAYIPSIPDSVKHEISRFNVNWKTQAKEIITHCNRELMHAVWRFLLDDEFVHAYRCGIVIKYFDGIEHRVYPHFFTYSADYPEKFVFSNSGSAKLMATNRVLLATIRDLGSCPCPRCLIPKSLLDQMGSKRDMKRQEKIRIFLVDKVMRAHQWIYNEGSKIRGSAVERLLKETSSVPTLNAFIDRLGHDFNISCMPAVDFMHEFELGLVAELDNCFRKVPAFGFDTIRLFTNNASEMKKLAARDFEDLLQYSRDLLPDPYNKHLMTLLYRTAEWHALAKLRLHTDNTLEYLELTTQKFGKLICQFHDLSDVAFTTFETDHEVAARNRHNAEKAVQMMGSVASALAQNGRRRKSLNLITYKFHAMGDYFCTIHLFGPTDSYSTQLKLYGLGNKKKDPKQIGRWLRRVEWAKHAFDRRGIHTSKSHKSFHNLGSFVANRRNDPAARNFWPKLQDHFLGRLMSHEFDGDTHETFTDEDQRHIRLKDSRFYSLQTLRVNYTTYDVRQDQDSINPDGHADVMMLSPASLPDEHPYCTTHTGPVEMEFLWVGFVHESDPYVFGFLNPAHVIRGYHLLPSFSDRRTNELLSTTLTAAWKKGETDDWHFFYVGIFVDRDMYMRYFPGGGVGHISNREFFLHSTDNNESDEGDSGDKDDELELDMDRSDVDNTPHFDDNGESSSDNDSHDELKLQDISEDDERDGAEGEDNWQWNDGYGSA</sequence>
<reference evidence="2" key="1">
    <citation type="submission" date="2022-08" db="EMBL/GenBank/DDBJ databases">
        <authorList>
            <consortium name="DOE Joint Genome Institute"/>
            <person name="Min B."/>
            <person name="Riley R."/>
            <person name="Sierra-Patev S."/>
            <person name="Naranjo-Ortiz M."/>
            <person name="Looney B."/>
            <person name="Konkel Z."/>
            <person name="Slot J.C."/>
            <person name="Sakamoto Y."/>
            <person name="Steenwyk J.L."/>
            <person name="Rokas A."/>
            <person name="Carro J."/>
            <person name="Camarero S."/>
            <person name="Ferreira P."/>
            <person name="Molpeceres G."/>
            <person name="Ruiz-Duenas F.J."/>
            <person name="Serrano A."/>
            <person name="Henrissat B."/>
            <person name="Drula E."/>
            <person name="Hughes K.W."/>
            <person name="Mata J.L."/>
            <person name="Ishikawa N.K."/>
            <person name="Vargas-Isla R."/>
            <person name="Ushijima S."/>
            <person name="Smith C.A."/>
            <person name="Ahrendt S."/>
            <person name="Andreopoulos W."/>
            <person name="He G."/>
            <person name="Labutti K."/>
            <person name="Lipzen A."/>
            <person name="Ng V."/>
            <person name="Sandor L."/>
            <person name="Barry K."/>
            <person name="Martinez A.T."/>
            <person name="Xiao Y."/>
            <person name="Gibbons J.G."/>
            <person name="Terashima K."/>
            <person name="Hibbett D.S."/>
            <person name="Grigoriev I.V."/>
        </authorList>
    </citation>
    <scope>NUCLEOTIDE SEQUENCE</scope>
    <source>
        <strain evidence="2">TFB10827</strain>
    </source>
</reference>
<organism evidence="2 3">
    <name type="scientific">Lentinula boryana</name>
    <dbReference type="NCBI Taxonomy" id="40481"/>
    <lineage>
        <taxon>Eukaryota</taxon>
        <taxon>Fungi</taxon>
        <taxon>Dikarya</taxon>
        <taxon>Basidiomycota</taxon>
        <taxon>Agaricomycotina</taxon>
        <taxon>Agaricomycetes</taxon>
        <taxon>Agaricomycetidae</taxon>
        <taxon>Agaricales</taxon>
        <taxon>Marasmiineae</taxon>
        <taxon>Omphalotaceae</taxon>
        <taxon>Lentinula</taxon>
    </lineage>
</organism>
<accession>A0ABQ8QUK4</accession>
<name>A0ABQ8QUK4_9AGAR</name>
<dbReference type="EMBL" id="MU790504">
    <property type="protein sequence ID" value="KAJ4002008.1"/>
    <property type="molecule type" value="Genomic_DNA"/>
</dbReference>
<feature type="compositionally biased region" description="Acidic residues" evidence="1">
    <location>
        <begin position="848"/>
        <end position="864"/>
    </location>
</feature>
<feature type="compositionally biased region" description="Basic and acidic residues" evidence="1">
    <location>
        <begin position="865"/>
        <end position="879"/>
    </location>
</feature>
<proteinExistence type="predicted"/>
<evidence type="ECO:0000313" key="2">
    <source>
        <dbReference type="EMBL" id="KAJ4002008.1"/>
    </source>
</evidence>
<dbReference type="Pfam" id="PF18759">
    <property type="entry name" value="Plavaka"/>
    <property type="match status" value="1"/>
</dbReference>
<feature type="compositionally biased region" description="Basic and acidic residues" evidence="1">
    <location>
        <begin position="887"/>
        <end position="897"/>
    </location>
</feature>
<feature type="region of interest" description="Disordered" evidence="1">
    <location>
        <begin position="844"/>
        <end position="922"/>
    </location>
</feature>
<comment type="caution">
    <text evidence="2">The sequence shown here is derived from an EMBL/GenBank/DDBJ whole genome shotgun (WGS) entry which is preliminary data.</text>
</comment>
<feature type="compositionally biased region" description="Acidic residues" evidence="1">
    <location>
        <begin position="898"/>
        <end position="911"/>
    </location>
</feature>